<evidence type="ECO:0008006" key="4">
    <source>
        <dbReference type="Google" id="ProtNLM"/>
    </source>
</evidence>
<dbReference type="RefSeq" id="XP_066720413.1">
    <property type="nucleotide sequence ID" value="XM_066854558.1"/>
</dbReference>
<evidence type="ECO:0000313" key="3">
    <source>
        <dbReference type="Proteomes" id="UP001480595"/>
    </source>
</evidence>
<keyword evidence="3" id="KW-1185">Reference proteome</keyword>
<sequence length="425" mass="47817">MNELRLDQSQQDEGLDPTNPFSEGHVERRMEEWEATEPFSEGHVEQRITETNATRQAPPAACSHTETDQKLFRILDLDVGHLACRLLIQPGDPARFRSDSKTDQVEHLPRASRFQDDMQRHVQCIAVMQGQEDATYCIQEPVSLELYYDSQSDGIALVNKSTKLLHLSKPRETDDATPGSNETHVPPYEIKKAEPGAWVVKQGDGSTVFQLLIFPRRYSCQLYEPKEIPGVAGSKRSRSEKHTPATPGSGVFQPARKIDVFRDIQKGQKLRVVNGQGDEEYHVIRLGKAGVSGVAEVFQALVSTHPKQVVVVKALKAHPNPVIRAKLWNREFSMHRNLRSGFIIRLLGGDARLNSLVLKYYDALDLGRRSRWRNASGFFSGNDTDANRVLCDMSGALDYLETKGCGPQRPQAFQHLVWRGRGKID</sequence>
<dbReference type="GeneID" id="92087621"/>
<reference evidence="2 3" key="1">
    <citation type="submission" date="2023-01" db="EMBL/GenBank/DDBJ databases">
        <title>Analysis of 21 Apiospora genomes using comparative genomics revels a genus with tremendous synthesis potential of carbohydrate active enzymes and secondary metabolites.</title>
        <authorList>
            <person name="Sorensen T."/>
        </authorList>
    </citation>
    <scope>NUCLEOTIDE SEQUENCE [LARGE SCALE GENOMIC DNA]</scope>
    <source>
        <strain evidence="2 3">CBS 135458</strain>
    </source>
</reference>
<protein>
    <recommendedName>
        <fullName evidence="4">Protein kinase domain-containing protein</fullName>
    </recommendedName>
</protein>
<gene>
    <name evidence="2" type="ORF">PG994_003149</name>
</gene>
<comment type="caution">
    <text evidence="2">The sequence shown here is derived from an EMBL/GenBank/DDBJ whole genome shotgun (WGS) entry which is preliminary data.</text>
</comment>
<name>A0ABR1W8G8_9PEZI</name>
<evidence type="ECO:0000313" key="2">
    <source>
        <dbReference type="EMBL" id="KAK8079342.1"/>
    </source>
</evidence>
<organism evidence="2 3">
    <name type="scientific">Apiospora phragmitis</name>
    <dbReference type="NCBI Taxonomy" id="2905665"/>
    <lineage>
        <taxon>Eukaryota</taxon>
        <taxon>Fungi</taxon>
        <taxon>Dikarya</taxon>
        <taxon>Ascomycota</taxon>
        <taxon>Pezizomycotina</taxon>
        <taxon>Sordariomycetes</taxon>
        <taxon>Xylariomycetidae</taxon>
        <taxon>Amphisphaeriales</taxon>
        <taxon>Apiosporaceae</taxon>
        <taxon>Apiospora</taxon>
    </lineage>
</organism>
<proteinExistence type="predicted"/>
<dbReference type="SUPFAM" id="SSF56112">
    <property type="entry name" value="Protein kinase-like (PK-like)"/>
    <property type="match status" value="1"/>
</dbReference>
<dbReference type="Proteomes" id="UP001480595">
    <property type="component" value="Unassembled WGS sequence"/>
</dbReference>
<accession>A0ABR1W8G8</accession>
<feature type="region of interest" description="Disordered" evidence="1">
    <location>
        <begin position="230"/>
        <end position="249"/>
    </location>
</feature>
<feature type="region of interest" description="Disordered" evidence="1">
    <location>
        <begin position="1"/>
        <end position="43"/>
    </location>
</feature>
<evidence type="ECO:0000256" key="1">
    <source>
        <dbReference type="SAM" id="MobiDB-lite"/>
    </source>
</evidence>
<dbReference type="InterPro" id="IPR011009">
    <property type="entry name" value="Kinase-like_dom_sf"/>
</dbReference>
<dbReference type="EMBL" id="JAQQWL010000003">
    <property type="protein sequence ID" value="KAK8079342.1"/>
    <property type="molecule type" value="Genomic_DNA"/>
</dbReference>